<feature type="transmembrane region" description="Helical" evidence="4">
    <location>
        <begin position="6"/>
        <end position="25"/>
    </location>
</feature>
<dbReference type="GO" id="GO:0016709">
    <property type="term" value="F:oxidoreductase activity, acting on paired donors, with incorporation or reduction of molecular oxygen, NAD(P)H as one donor, and incorporation of one atom of oxygen"/>
    <property type="evidence" value="ECO:0007669"/>
    <property type="project" value="UniProtKB-ARBA"/>
</dbReference>
<dbReference type="AlphaFoldDB" id="A0A1G9HXW0"/>
<comment type="cofactor">
    <cofactor evidence="1">
        <name>FAD</name>
        <dbReference type="ChEBI" id="CHEBI:57692"/>
    </cofactor>
</comment>
<keyword evidence="2" id="KW-0285">Flavoprotein</keyword>
<keyword evidence="4" id="KW-0472">Membrane</keyword>
<dbReference type="EMBL" id="FNGI01000002">
    <property type="protein sequence ID" value="SDL17514.1"/>
    <property type="molecule type" value="Genomic_DNA"/>
</dbReference>
<dbReference type="STRING" id="119000.SAMN05661010_00958"/>
<reference evidence="6 7" key="1">
    <citation type="submission" date="2016-10" db="EMBL/GenBank/DDBJ databases">
        <authorList>
            <person name="de Groot N.N."/>
        </authorList>
    </citation>
    <scope>NUCLEOTIDE SEQUENCE [LARGE SCALE GENOMIC DNA]</scope>
    <source>
        <strain evidence="6 7">DSM 14789</strain>
    </source>
</reference>
<dbReference type="Proteomes" id="UP000198654">
    <property type="component" value="Unassembled WGS sequence"/>
</dbReference>
<dbReference type="SUPFAM" id="SSF51905">
    <property type="entry name" value="FAD/NAD(P)-binding domain"/>
    <property type="match status" value="1"/>
</dbReference>
<gene>
    <name evidence="6" type="ORF">SAMN05661010_00958</name>
</gene>
<keyword evidence="3" id="KW-0274">FAD</keyword>
<dbReference type="PRINTS" id="PR00420">
    <property type="entry name" value="RNGMNOXGNASE"/>
</dbReference>
<dbReference type="Pfam" id="PF01494">
    <property type="entry name" value="FAD_binding_3"/>
    <property type="match status" value="1"/>
</dbReference>
<dbReference type="Gene3D" id="3.50.50.60">
    <property type="entry name" value="FAD/NAD(P)-binding domain"/>
    <property type="match status" value="2"/>
</dbReference>
<evidence type="ECO:0000313" key="7">
    <source>
        <dbReference type="Proteomes" id="UP000198654"/>
    </source>
</evidence>
<evidence type="ECO:0000256" key="3">
    <source>
        <dbReference type="ARBA" id="ARBA00022827"/>
    </source>
</evidence>
<dbReference type="InterPro" id="IPR050641">
    <property type="entry name" value="RIFMO-like"/>
</dbReference>
<keyword evidence="4" id="KW-1133">Transmembrane helix</keyword>
<keyword evidence="7" id="KW-1185">Reference proteome</keyword>
<dbReference type="OrthoDB" id="8672648at2"/>
<evidence type="ECO:0000259" key="5">
    <source>
        <dbReference type="Pfam" id="PF01494"/>
    </source>
</evidence>
<feature type="domain" description="FAD-binding" evidence="5">
    <location>
        <begin position="8"/>
        <end position="328"/>
    </location>
</feature>
<dbReference type="PANTHER" id="PTHR43004:SF19">
    <property type="entry name" value="BINDING MONOOXYGENASE, PUTATIVE (JCVI)-RELATED"/>
    <property type="match status" value="1"/>
</dbReference>
<evidence type="ECO:0000256" key="4">
    <source>
        <dbReference type="SAM" id="Phobius"/>
    </source>
</evidence>
<evidence type="ECO:0000256" key="2">
    <source>
        <dbReference type="ARBA" id="ARBA00022630"/>
    </source>
</evidence>
<evidence type="ECO:0000256" key="1">
    <source>
        <dbReference type="ARBA" id="ARBA00001974"/>
    </source>
</evidence>
<dbReference type="InterPro" id="IPR002938">
    <property type="entry name" value="FAD-bd"/>
</dbReference>
<evidence type="ECO:0000313" key="6">
    <source>
        <dbReference type="EMBL" id="SDL17514.1"/>
    </source>
</evidence>
<dbReference type="PANTHER" id="PTHR43004">
    <property type="entry name" value="TRK SYSTEM POTASSIUM UPTAKE PROTEIN"/>
    <property type="match status" value="1"/>
</dbReference>
<name>A0A1G9HXW0_9GAMM</name>
<sequence length="384" mass="42034">MNSADRPLIVGAGPVGLGAALFLAMQGRAPRVIEMRDTPSPHSRALAVNPRTLELLESSGVAQRILALGKPIHGAHFHRKGRVIAALSFAGIHPKYPFLIALSQASMERLLSEALEAAGGVIERGMRMVECRNVRDGVEVVVEATNGGARDIVRCPWLLSAEGARSMARQQLGIDFPGTSFAREWHLADAPLRAAPDDDRAHVFFSDGGEFQFMVRVVDDAASDQAKSPLWRVLGNRPEPLKRMIQAEQDGPPVWESSFRVSHRINTTLTDGAIHFAGDAAHIHSPVGARGMNLGLEDAWVFAQLVKSGRLQEYDGLRRAVDRQVVRRVELVSRMASGESRFFRFVRTFVLPWSIRLPFVRARMIATLTGLDHDLPADIAGGGE</sequence>
<dbReference type="RefSeq" id="WP_089726096.1">
    <property type="nucleotide sequence ID" value="NZ_FNGI01000002.1"/>
</dbReference>
<organism evidence="6 7">
    <name type="scientific">Modicisalibacter muralis</name>
    <dbReference type="NCBI Taxonomy" id="119000"/>
    <lineage>
        <taxon>Bacteria</taxon>
        <taxon>Pseudomonadati</taxon>
        <taxon>Pseudomonadota</taxon>
        <taxon>Gammaproteobacteria</taxon>
        <taxon>Oceanospirillales</taxon>
        <taxon>Halomonadaceae</taxon>
        <taxon>Modicisalibacter</taxon>
    </lineage>
</organism>
<protein>
    <submittedName>
        <fullName evidence="6">2-polyprenyl-6-methoxyphenol hydroxylase</fullName>
    </submittedName>
</protein>
<proteinExistence type="predicted"/>
<dbReference type="GO" id="GO:0071949">
    <property type="term" value="F:FAD binding"/>
    <property type="evidence" value="ECO:0007669"/>
    <property type="project" value="InterPro"/>
</dbReference>
<keyword evidence="4" id="KW-0812">Transmembrane</keyword>
<accession>A0A1G9HXW0</accession>
<dbReference type="InterPro" id="IPR036188">
    <property type="entry name" value="FAD/NAD-bd_sf"/>
</dbReference>